<evidence type="ECO:0000313" key="2">
    <source>
        <dbReference type="EMBL" id="MFC6879352.1"/>
    </source>
</evidence>
<name>A0ABW2CCT6_9ACTN</name>
<gene>
    <name evidence="2" type="ORF">ACFQKB_06185</name>
</gene>
<comment type="caution">
    <text evidence="2">The sequence shown here is derived from an EMBL/GenBank/DDBJ whole genome shotgun (WGS) entry which is preliminary data.</text>
</comment>
<feature type="compositionally biased region" description="Basic and acidic residues" evidence="1">
    <location>
        <begin position="28"/>
        <end position="42"/>
    </location>
</feature>
<evidence type="ECO:0000256" key="1">
    <source>
        <dbReference type="SAM" id="MobiDB-lite"/>
    </source>
</evidence>
<dbReference type="Proteomes" id="UP001596380">
    <property type="component" value="Unassembled WGS sequence"/>
</dbReference>
<dbReference type="EMBL" id="JBHSXS010000002">
    <property type="protein sequence ID" value="MFC6879352.1"/>
    <property type="molecule type" value="Genomic_DNA"/>
</dbReference>
<proteinExistence type="predicted"/>
<protein>
    <submittedName>
        <fullName evidence="2">Uncharacterized protein</fullName>
    </submittedName>
</protein>
<keyword evidence="3" id="KW-1185">Reference proteome</keyword>
<organism evidence="2 3">
    <name type="scientific">Actinomadura yumaensis</name>
    <dbReference type="NCBI Taxonomy" id="111807"/>
    <lineage>
        <taxon>Bacteria</taxon>
        <taxon>Bacillati</taxon>
        <taxon>Actinomycetota</taxon>
        <taxon>Actinomycetes</taxon>
        <taxon>Streptosporangiales</taxon>
        <taxon>Thermomonosporaceae</taxon>
        <taxon>Actinomadura</taxon>
    </lineage>
</organism>
<feature type="region of interest" description="Disordered" evidence="1">
    <location>
        <begin position="1"/>
        <end position="42"/>
    </location>
</feature>
<sequence length="42" mass="4577">MSAPADRVGEVETALAGRARRTTADPLLRLDGDRPVLGDWRD</sequence>
<accession>A0ABW2CCT6</accession>
<reference evidence="3" key="1">
    <citation type="journal article" date="2019" name="Int. J. Syst. Evol. Microbiol.">
        <title>The Global Catalogue of Microorganisms (GCM) 10K type strain sequencing project: providing services to taxonomists for standard genome sequencing and annotation.</title>
        <authorList>
            <consortium name="The Broad Institute Genomics Platform"/>
            <consortium name="The Broad Institute Genome Sequencing Center for Infectious Disease"/>
            <person name="Wu L."/>
            <person name="Ma J."/>
        </authorList>
    </citation>
    <scope>NUCLEOTIDE SEQUENCE [LARGE SCALE GENOMIC DNA]</scope>
    <source>
        <strain evidence="3">JCM 3369</strain>
    </source>
</reference>
<evidence type="ECO:0000313" key="3">
    <source>
        <dbReference type="Proteomes" id="UP001596380"/>
    </source>
</evidence>
<dbReference type="RefSeq" id="WP_302931116.1">
    <property type="nucleotide sequence ID" value="NZ_JBHSXE010000001.1"/>
</dbReference>